<feature type="transmembrane region" description="Helical" evidence="1">
    <location>
        <begin position="144"/>
        <end position="167"/>
    </location>
</feature>
<dbReference type="RefSeq" id="WP_107001643.1">
    <property type="nucleotide sequence ID" value="NZ_DBFCBK010000020.1"/>
</dbReference>
<name>A0A2T3FLS1_9CLOT</name>
<dbReference type="EMBL" id="PYLO01000005">
    <property type="protein sequence ID" value="PST36230.1"/>
    <property type="molecule type" value="Genomic_DNA"/>
</dbReference>
<evidence type="ECO:0000313" key="2">
    <source>
        <dbReference type="EMBL" id="PST36230.1"/>
    </source>
</evidence>
<proteinExistence type="predicted"/>
<reference evidence="2 3" key="1">
    <citation type="submission" date="2018-03" db="EMBL/GenBank/DDBJ databases">
        <title>Lachnoclostridium SNUG30386 gen.nov., sp.nov., isolated from human faeces.</title>
        <authorList>
            <person name="Seo B."/>
            <person name="Jeon K."/>
            <person name="Ko G."/>
        </authorList>
    </citation>
    <scope>NUCLEOTIDE SEQUENCE [LARGE SCALE GENOMIC DNA]</scope>
    <source>
        <strain evidence="2 3">SNUG30386</strain>
    </source>
</reference>
<gene>
    <name evidence="2" type="ORF">C7U56_13450</name>
</gene>
<evidence type="ECO:0000256" key="1">
    <source>
        <dbReference type="SAM" id="Phobius"/>
    </source>
</evidence>
<keyword evidence="1" id="KW-0472">Membrane</keyword>
<feature type="transmembrane region" description="Helical" evidence="1">
    <location>
        <begin position="59"/>
        <end position="81"/>
    </location>
</feature>
<organism evidence="2 3">
    <name type="scientific">Clostridium fessum</name>
    <dbReference type="NCBI Taxonomy" id="2126740"/>
    <lineage>
        <taxon>Bacteria</taxon>
        <taxon>Bacillati</taxon>
        <taxon>Bacillota</taxon>
        <taxon>Clostridia</taxon>
        <taxon>Eubacteriales</taxon>
        <taxon>Clostridiaceae</taxon>
        <taxon>Clostridium</taxon>
    </lineage>
</organism>
<comment type="caution">
    <text evidence="2">The sequence shown here is derived from an EMBL/GenBank/DDBJ whole genome shotgun (WGS) entry which is preliminary data.</text>
</comment>
<keyword evidence="1" id="KW-1133">Transmembrane helix</keyword>
<feature type="transmembrane region" description="Helical" evidence="1">
    <location>
        <begin position="117"/>
        <end position="138"/>
    </location>
</feature>
<feature type="transmembrane region" description="Helical" evidence="1">
    <location>
        <begin position="87"/>
        <end position="105"/>
    </location>
</feature>
<evidence type="ECO:0000313" key="3">
    <source>
        <dbReference type="Proteomes" id="UP000241048"/>
    </source>
</evidence>
<keyword evidence="3" id="KW-1185">Reference proteome</keyword>
<feature type="transmembrane region" description="Helical" evidence="1">
    <location>
        <begin position="12"/>
        <end position="38"/>
    </location>
</feature>
<dbReference type="GeneID" id="79840454"/>
<dbReference type="Proteomes" id="UP000241048">
    <property type="component" value="Unassembled WGS sequence"/>
</dbReference>
<protein>
    <submittedName>
        <fullName evidence="2">Uncharacterized protein</fullName>
    </submittedName>
</protein>
<keyword evidence="1" id="KW-0812">Transmembrane</keyword>
<dbReference type="AlphaFoldDB" id="A0A2T3FLS1"/>
<accession>A0A2T3FLS1</accession>
<sequence length="173" mass="19317">MKTGDHKILAGLILASIHINLFHVMLLPPCIGFLILYIGILQKERQAGFFQMDVKEMRVYRAAGAALVLVTAFSSFLSMFWRRPDGTIWSLIPCMLEYVVLYGLMESYTAGSPRHSYHSELCCGYAMVMGAALCGYAVSLILHIALWQLFASMIILVCRFMVVMVVIGAKKEA</sequence>